<evidence type="ECO:0000313" key="3">
    <source>
        <dbReference type="EMBL" id="OYD52172.1"/>
    </source>
</evidence>
<organism evidence="3 4">
    <name type="scientific">Acidovorax kalamii</name>
    <dbReference type="NCBI Taxonomy" id="2004485"/>
    <lineage>
        <taxon>Bacteria</taxon>
        <taxon>Pseudomonadati</taxon>
        <taxon>Pseudomonadota</taxon>
        <taxon>Betaproteobacteria</taxon>
        <taxon>Burkholderiales</taxon>
        <taxon>Comamonadaceae</taxon>
        <taxon>Acidovorax</taxon>
    </lineage>
</organism>
<dbReference type="InterPro" id="IPR025202">
    <property type="entry name" value="PLD-like_dom"/>
</dbReference>
<dbReference type="Pfam" id="PF13091">
    <property type="entry name" value="PLDc_2"/>
    <property type="match status" value="2"/>
</dbReference>
<accession>A0A235ET27</accession>
<dbReference type="Gene3D" id="3.30.870.10">
    <property type="entry name" value="Endonuclease Chain A"/>
    <property type="match status" value="2"/>
</dbReference>
<dbReference type="SMART" id="SM00155">
    <property type="entry name" value="PLDc"/>
    <property type="match status" value="2"/>
</dbReference>
<dbReference type="RefSeq" id="WP_094285641.1">
    <property type="nucleotide sequence ID" value="NZ_NOIG01000001.1"/>
</dbReference>
<dbReference type="GO" id="GO:0032049">
    <property type="term" value="P:cardiolipin biosynthetic process"/>
    <property type="evidence" value="ECO:0007669"/>
    <property type="project" value="UniProtKB-ARBA"/>
</dbReference>
<feature type="region of interest" description="Disordered" evidence="1">
    <location>
        <begin position="393"/>
        <end position="422"/>
    </location>
</feature>
<feature type="compositionally biased region" description="Low complexity" evidence="1">
    <location>
        <begin position="393"/>
        <end position="402"/>
    </location>
</feature>
<dbReference type="PANTHER" id="PTHR21248">
    <property type="entry name" value="CARDIOLIPIN SYNTHASE"/>
    <property type="match status" value="1"/>
</dbReference>
<feature type="region of interest" description="Disordered" evidence="1">
    <location>
        <begin position="270"/>
        <end position="299"/>
    </location>
</feature>
<evidence type="ECO:0000259" key="2">
    <source>
        <dbReference type="PROSITE" id="PS50035"/>
    </source>
</evidence>
<name>A0A235ET27_9BURK</name>
<dbReference type="Proteomes" id="UP000215441">
    <property type="component" value="Unassembled WGS sequence"/>
</dbReference>
<comment type="caution">
    <text evidence="3">The sequence shown here is derived from an EMBL/GenBank/DDBJ whole genome shotgun (WGS) entry which is preliminary data.</text>
</comment>
<evidence type="ECO:0000256" key="1">
    <source>
        <dbReference type="SAM" id="MobiDB-lite"/>
    </source>
</evidence>
<keyword evidence="4" id="KW-1185">Reference proteome</keyword>
<dbReference type="CDD" id="cd09111">
    <property type="entry name" value="PLDc_ymdC_like_1"/>
    <property type="match status" value="1"/>
</dbReference>
<dbReference type="GO" id="GO:0030572">
    <property type="term" value="F:phosphatidyltransferase activity"/>
    <property type="evidence" value="ECO:0007669"/>
    <property type="project" value="UniProtKB-ARBA"/>
</dbReference>
<evidence type="ECO:0000313" key="4">
    <source>
        <dbReference type="Proteomes" id="UP000215441"/>
    </source>
</evidence>
<dbReference type="PANTHER" id="PTHR21248:SF12">
    <property type="entry name" value="CARDIOLIPIN SYNTHASE C"/>
    <property type="match status" value="1"/>
</dbReference>
<dbReference type="CDD" id="cd09113">
    <property type="entry name" value="PLDc_ymdC_like_2"/>
    <property type="match status" value="1"/>
</dbReference>
<sequence length="642" mass="68209">MPHLPSFSPLLTSLARRSLWALALVATVALMGCAGLPKDVERPISTALQNPGDTTLGQWVEARRTAQKARHPSGFVLLSGPQAAYSSRLALVDAAQKTLDLQYYAIHADASSERLLLSVAAAARRGVRVRLLLDDFHSTGRDALVMRLAFVPNVEMRMFNPLTGARGSPVGRMFSLLGDFSRVQQRMHNKLFIADNAVGVTGGRNLGDAYFGNSDSGNFVDLDVLAAGSIVQDMSRSFDSYWNNERAYPVQSLITREELDRLRDSIRTAEATQQERVESAAATGAPSPPLTTGRSTTPGTRRARIWNQEPMDLQQVPLVWAPAAVLVDRPAKIPPDGISAAPLPDQNPPRPSPATIAALVRPRASATAATTATAPSADAVAATPQTALAAALPTAPANAPPGNGNGNPPAPPAPDSETTEAQTDTVVDGLLQLMGQARRDLLIISPYFVPGPDMERAFAAARARGVRVRVLTNSLASNDAPIAHAGYARHRPTLLAMGVELYEMRSELTGVLRGAFGGTGSMGSQGAAGAGGSSRAMLHSKLMIVDGRLLVIGSMNLDMRSQRQNTEVALLIRSGELSRRATAQIDAALQDAAWQVQQTDQGLVWRAPKDSGLVDATTEPDASLPLRLMLQLLGPLAPDHLL</sequence>
<feature type="domain" description="PLD phosphodiesterase" evidence="2">
    <location>
        <begin position="534"/>
        <end position="561"/>
    </location>
</feature>
<dbReference type="PROSITE" id="PS50035">
    <property type="entry name" value="PLD"/>
    <property type="match status" value="2"/>
</dbReference>
<dbReference type="InterPro" id="IPR001736">
    <property type="entry name" value="PLipase_D/transphosphatidylase"/>
</dbReference>
<proteinExistence type="predicted"/>
<reference evidence="3 4" key="1">
    <citation type="submission" date="2017-07" db="EMBL/GenBank/DDBJ databases">
        <title>Acidovorax KNDSW TSA 6 genome sequence and assembly.</title>
        <authorList>
            <person name="Mayilraj S."/>
        </authorList>
    </citation>
    <scope>NUCLEOTIDE SEQUENCE [LARGE SCALE GENOMIC DNA]</scope>
    <source>
        <strain evidence="3 4">KNDSW-TSA6</strain>
    </source>
</reference>
<feature type="compositionally biased region" description="Low complexity" evidence="1">
    <location>
        <begin position="290"/>
        <end position="299"/>
    </location>
</feature>
<dbReference type="SUPFAM" id="SSF56024">
    <property type="entry name" value="Phospholipase D/nuclease"/>
    <property type="match status" value="2"/>
</dbReference>
<gene>
    <name evidence="3" type="ORF">CBY09_01380</name>
</gene>
<feature type="domain" description="PLD phosphodiesterase" evidence="2">
    <location>
        <begin position="183"/>
        <end position="210"/>
    </location>
</feature>
<dbReference type="EMBL" id="NOIG01000001">
    <property type="protein sequence ID" value="OYD52172.1"/>
    <property type="molecule type" value="Genomic_DNA"/>
</dbReference>
<protein>
    <submittedName>
        <fullName evidence="3">Phospholipase</fullName>
    </submittedName>
</protein>
<dbReference type="AlphaFoldDB" id="A0A235ET27"/>
<dbReference type="OrthoDB" id="9814092at2"/>